<evidence type="ECO:0000256" key="13">
    <source>
        <dbReference type="ARBA" id="ARBA00051243"/>
    </source>
</evidence>
<dbReference type="GO" id="GO:1902533">
    <property type="term" value="P:positive regulation of intracellular signal transduction"/>
    <property type="evidence" value="ECO:0007669"/>
    <property type="project" value="UniProtKB-ARBA"/>
</dbReference>
<evidence type="ECO:0000256" key="5">
    <source>
        <dbReference type="ARBA" id="ARBA00022729"/>
    </source>
</evidence>
<keyword evidence="16" id="KW-0675">Receptor</keyword>
<dbReference type="InterPro" id="IPR020635">
    <property type="entry name" value="Tyr_kinase_cat_dom"/>
</dbReference>
<evidence type="ECO:0000256" key="2">
    <source>
        <dbReference type="ARBA" id="ARBA00011902"/>
    </source>
</evidence>
<dbReference type="InterPro" id="IPR001245">
    <property type="entry name" value="Ser-Thr/Tyr_kinase_cat_dom"/>
</dbReference>
<dbReference type="EMBL" id="KQ978358">
    <property type="protein sequence ID" value="KYM94623.1"/>
    <property type="molecule type" value="Genomic_DNA"/>
</dbReference>
<feature type="non-terminal residue" evidence="16">
    <location>
        <position position="264"/>
    </location>
</feature>
<keyword evidence="3" id="KW-0808">Transferase</keyword>
<keyword evidence="5" id="KW-0732">Signal</keyword>
<evidence type="ECO:0000256" key="14">
    <source>
        <dbReference type="PROSITE-ProRule" id="PRU10141"/>
    </source>
</evidence>
<evidence type="ECO:0000256" key="6">
    <source>
        <dbReference type="ARBA" id="ARBA00022741"/>
    </source>
</evidence>
<dbReference type="GO" id="GO:0007169">
    <property type="term" value="P:cell surface receptor protein tyrosine kinase signaling pathway"/>
    <property type="evidence" value="ECO:0007669"/>
    <property type="project" value="TreeGrafter"/>
</dbReference>
<keyword evidence="7" id="KW-0418">Kinase</keyword>
<dbReference type="InterPro" id="IPR011009">
    <property type="entry name" value="Kinase-like_dom_sf"/>
</dbReference>
<evidence type="ECO:0000256" key="3">
    <source>
        <dbReference type="ARBA" id="ARBA00022679"/>
    </source>
</evidence>
<evidence type="ECO:0000256" key="10">
    <source>
        <dbReference type="ARBA" id="ARBA00023136"/>
    </source>
</evidence>
<dbReference type="GO" id="GO:0004714">
    <property type="term" value="F:transmembrane receptor protein tyrosine kinase activity"/>
    <property type="evidence" value="ECO:0007669"/>
    <property type="project" value="UniProtKB-EC"/>
</dbReference>
<feature type="domain" description="Protein kinase" evidence="15">
    <location>
        <begin position="1"/>
        <end position="264"/>
    </location>
</feature>
<dbReference type="PROSITE" id="PS00107">
    <property type="entry name" value="PROTEIN_KINASE_ATP"/>
    <property type="match status" value="1"/>
</dbReference>
<dbReference type="InterPro" id="IPR017441">
    <property type="entry name" value="Protein_kinase_ATP_BS"/>
</dbReference>
<dbReference type="EC" id="2.7.10.1" evidence="2"/>
<evidence type="ECO:0000256" key="7">
    <source>
        <dbReference type="ARBA" id="ARBA00022777"/>
    </source>
</evidence>
<dbReference type="AlphaFoldDB" id="A0A151I8L7"/>
<keyword evidence="11" id="KW-0829">Tyrosine-protein kinase</keyword>
<evidence type="ECO:0000256" key="4">
    <source>
        <dbReference type="ARBA" id="ARBA00022692"/>
    </source>
</evidence>
<gene>
    <name evidence="16" type="ORF">ALC62_14746</name>
</gene>
<dbReference type="InterPro" id="IPR050122">
    <property type="entry name" value="RTK"/>
</dbReference>
<dbReference type="PANTHER" id="PTHR24416:SF620">
    <property type="entry name" value="TYROSINE-PROTEIN KINASE RECEPTOR TORSO"/>
    <property type="match status" value="1"/>
</dbReference>
<dbReference type="SMART" id="SM00219">
    <property type="entry name" value="TyrKc"/>
    <property type="match status" value="1"/>
</dbReference>
<dbReference type="GO" id="GO:0043235">
    <property type="term" value="C:receptor complex"/>
    <property type="evidence" value="ECO:0007669"/>
    <property type="project" value="TreeGrafter"/>
</dbReference>
<dbReference type="PROSITE" id="PS50011">
    <property type="entry name" value="PROTEIN_KINASE_DOM"/>
    <property type="match status" value="1"/>
</dbReference>
<reference evidence="16 17" key="1">
    <citation type="submission" date="2016-03" db="EMBL/GenBank/DDBJ databases">
        <title>Cyphomyrmex costatus WGS genome.</title>
        <authorList>
            <person name="Nygaard S."/>
            <person name="Hu H."/>
            <person name="Boomsma J."/>
            <person name="Zhang G."/>
        </authorList>
    </citation>
    <scope>NUCLEOTIDE SEQUENCE [LARGE SCALE GENOMIC DNA]</scope>
    <source>
        <strain evidence="16">MS0001</strain>
        <tissue evidence="16">Whole body</tissue>
    </source>
</reference>
<dbReference type="GO" id="GO:0005886">
    <property type="term" value="C:plasma membrane"/>
    <property type="evidence" value="ECO:0007669"/>
    <property type="project" value="TreeGrafter"/>
</dbReference>
<dbReference type="Proteomes" id="UP000078542">
    <property type="component" value="Unassembled WGS sequence"/>
</dbReference>
<evidence type="ECO:0000256" key="12">
    <source>
        <dbReference type="ARBA" id="ARBA00023180"/>
    </source>
</evidence>
<evidence type="ECO:0000259" key="15">
    <source>
        <dbReference type="PROSITE" id="PS50011"/>
    </source>
</evidence>
<keyword evidence="6 14" id="KW-0547">Nucleotide-binding</keyword>
<name>A0A151I8L7_9HYME</name>
<feature type="non-terminal residue" evidence="16">
    <location>
        <position position="1"/>
    </location>
</feature>
<keyword evidence="17" id="KW-1185">Reference proteome</keyword>
<protein>
    <recommendedName>
        <fullName evidence="2">receptor protein-tyrosine kinase</fullName>
        <ecNumber evidence="2">2.7.10.1</ecNumber>
    </recommendedName>
</protein>
<keyword evidence="4" id="KW-0812">Transmembrane</keyword>
<keyword evidence="9" id="KW-1133">Transmembrane helix</keyword>
<comment type="subcellular location">
    <subcellularLocation>
        <location evidence="1">Membrane</location>
        <topology evidence="1">Single-pass type I membrane protein</topology>
    </subcellularLocation>
</comment>
<dbReference type="PANTHER" id="PTHR24416">
    <property type="entry name" value="TYROSINE-PROTEIN KINASE RECEPTOR"/>
    <property type="match status" value="1"/>
</dbReference>
<dbReference type="InterPro" id="IPR000719">
    <property type="entry name" value="Prot_kinase_dom"/>
</dbReference>
<dbReference type="Gene3D" id="1.10.510.10">
    <property type="entry name" value="Transferase(Phosphotransferase) domain 1"/>
    <property type="match status" value="1"/>
</dbReference>
<dbReference type="SUPFAM" id="SSF56112">
    <property type="entry name" value="Protein kinase-like (PK-like)"/>
    <property type="match status" value="1"/>
</dbReference>
<keyword evidence="10" id="KW-0472">Membrane</keyword>
<feature type="binding site" evidence="14">
    <location>
        <position position="28"/>
    </location>
    <ligand>
        <name>ATP</name>
        <dbReference type="ChEBI" id="CHEBI:30616"/>
    </ligand>
</feature>
<dbReference type="STRING" id="456900.A0A151I8L7"/>
<dbReference type="PROSITE" id="PS00109">
    <property type="entry name" value="PROTEIN_KINASE_TYR"/>
    <property type="match status" value="1"/>
</dbReference>
<dbReference type="Gene3D" id="3.30.200.20">
    <property type="entry name" value="Phosphorylase Kinase, domain 1"/>
    <property type="match status" value="1"/>
</dbReference>
<evidence type="ECO:0000256" key="11">
    <source>
        <dbReference type="ARBA" id="ARBA00023137"/>
    </source>
</evidence>
<evidence type="ECO:0000256" key="1">
    <source>
        <dbReference type="ARBA" id="ARBA00004479"/>
    </source>
</evidence>
<dbReference type="PIRSF" id="PIRSF000654">
    <property type="entry name" value="Integrin-linked_kinase"/>
    <property type="match status" value="1"/>
</dbReference>
<keyword evidence="8 14" id="KW-0067">ATP-binding</keyword>
<dbReference type="PRINTS" id="PR00109">
    <property type="entry name" value="TYRKINASE"/>
</dbReference>
<evidence type="ECO:0000256" key="9">
    <source>
        <dbReference type="ARBA" id="ARBA00022989"/>
    </source>
</evidence>
<proteinExistence type="predicted"/>
<dbReference type="CDD" id="cd00192">
    <property type="entry name" value="PTKc"/>
    <property type="match status" value="1"/>
</dbReference>
<evidence type="ECO:0000256" key="8">
    <source>
        <dbReference type="ARBA" id="ARBA00022840"/>
    </source>
</evidence>
<accession>A0A151I8L7</accession>
<dbReference type="FunFam" id="1.10.510.10:FF:000190">
    <property type="entry name" value="Proto-oncogene tyrosine-protein kinase receptor Ret"/>
    <property type="match status" value="1"/>
</dbReference>
<dbReference type="Pfam" id="PF07714">
    <property type="entry name" value="PK_Tyr_Ser-Thr"/>
    <property type="match status" value="1"/>
</dbReference>
<sequence length="264" mass="30367">ILGSGAYGIVRLASLQDDLGSIVDVAVKMMKDNPTIDDIKNFYREISMMKSAGQHPNIVSLIGYCTLYNKPLLVVEYCSKGDLQTYLRTVSYIKEFYILYNVTSADLLNFARQVATGMEFLSSNRIVHRDLAARNVLVRPDRVVKISDFGLSRDIYQENVYRKKGNGKLPLKWMAIEALTHQIYTTYSDVWAFGILLWEIVTLGATPYPDTPTNRILQFLKFGYRMERPPNCSRELYSIMYSCWNIRPQSRPTFIELKQSLDKL</sequence>
<comment type="catalytic activity">
    <reaction evidence="13">
        <text>L-tyrosyl-[protein] + ATP = O-phospho-L-tyrosyl-[protein] + ADP + H(+)</text>
        <dbReference type="Rhea" id="RHEA:10596"/>
        <dbReference type="Rhea" id="RHEA-COMP:10136"/>
        <dbReference type="Rhea" id="RHEA-COMP:20101"/>
        <dbReference type="ChEBI" id="CHEBI:15378"/>
        <dbReference type="ChEBI" id="CHEBI:30616"/>
        <dbReference type="ChEBI" id="CHEBI:46858"/>
        <dbReference type="ChEBI" id="CHEBI:61978"/>
        <dbReference type="ChEBI" id="CHEBI:456216"/>
        <dbReference type="EC" id="2.7.10.1"/>
    </reaction>
</comment>
<evidence type="ECO:0000313" key="17">
    <source>
        <dbReference type="Proteomes" id="UP000078542"/>
    </source>
</evidence>
<organism evidence="16 17">
    <name type="scientific">Cyphomyrmex costatus</name>
    <dbReference type="NCBI Taxonomy" id="456900"/>
    <lineage>
        <taxon>Eukaryota</taxon>
        <taxon>Metazoa</taxon>
        <taxon>Ecdysozoa</taxon>
        <taxon>Arthropoda</taxon>
        <taxon>Hexapoda</taxon>
        <taxon>Insecta</taxon>
        <taxon>Pterygota</taxon>
        <taxon>Neoptera</taxon>
        <taxon>Endopterygota</taxon>
        <taxon>Hymenoptera</taxon>
        <taxon>Apocrita</taxon>
        <taxon>Aculeata</taxon>
        <taxon>Formicoidea</taxon>
        <taxon>Formicidae</taxon>
        <taxon>Myrmicinae</taxon>
        <taxon>Cyphomyrmex</taxon>
    </lineage>
</organism>
<keyword evidence="12" id="KW-0325">Glycoprotein</keyword>
<dbReference type="InterPro" id="IPR008266">
    <property type="entry name" value="Tyr_kinase_AS"/>
</dbReference>
<evidence type="ECO:0000313" key="16">
    <source>
        <dbReference type="EMBL" id="KYM94623.1"/>
    </source>
</evidence>
<dbReference type="GO" id="GO:0005524">
    <property type="term" value="F:ATP binding"/>
    <property type="evidence" value="ECO:0007669"/>
    <property type="project" value="UniProtKB-UniRule"/>
</dbReference>